<name>A0ABP4W0N1_9ACTN</name>
<evidence type="ECO:0000313" key="7">
    <source>
        <dbReference type="Proteomes" id="UP001500655"/>
    </source>
</evidence>
<feature type="compositionally biased region" description="Low complexity" evidence="3">
    <location>
        <begin position="669"/>
        <end position="680"/>
    </location>
</feature>
<dbReference type="SMART" id="SM00216">
    <property type="entry name" value="VWD"/>
    <property type="match status" value="1"/>
</dbReference>
<feature type="compositionally biased region" description="Acidic residues" evidence="3">
    <location>
        <begin position="631"/>
        <end position="652"/>
    </location>
</feature>
<dbReference type="InterPro" id="IPR003886">
    <property type="entry name" value="NIDO_dom"/>
</dbReference>
<dbReference type="RefSeq" id="WP_344077251.1">
    <property type="nucleotide sequence ID" value="NZ_BAAALS010000003.1"/>
</dbReference>
<evidence type="ECO:0000259" key="5">
    <source>
        <dbReference type="PROSITE" id="PS51233"/>
    </source>
</evidence>
<dbReference type="Proteomes" id="UP001500655">
    <property type="component" value="Unassembled WGS sequence"/>
</dbReference>
<evidence type="ECO:0000256" key="2">
    <source>
        <dbReference type="ARBA" id="ARBA00023136"/>
    </source>
</evidence>
<dbReference type="Pfam" id="PF00094">
    <property type="entry name" value="VWD"/>
    <property type="match status" value="1"/>
</dbReference>
<feature type="signal peptide" evidence="4">
    <location>
        <begin position="1"/>
        <end position="32"/>
    </location>
</feature>
<evidence type="ECO:0000256" key="4">
    <source>
        <dbReference type="SAM" id="SignalP"/>
    </source>
</evidence>
<feature type="region of interest" description="Disordered" evidence="3">
    <location>
        <begin position="31"/>
        <end position="59"/>
    </location>
</feature>
<feature type="region of interest" description="Disordered" evidence="3">
    <location>
        <begin position="595"/>
        <end position="689"/>
    </location>
</feature>
<feature type="compositionally biased region" description="Low complexity" evidence="3">
    <location>
        <begin position="653"/>
        <end position="663"/>
    </location>
</feature>
<comment type="caution">
    <text evidence="6">The sequence shown here is derived from an EMBL/GenBank/DDBJ whole genome shotgun (WGS) entry which is preliminary data.</text>
</comment>
<dbReference type="Pfam" id="PF06119">
    <property type="entry name" value="NIDO"/>
    <property type="match status" value="1"/>
</dbReference>
<keyword evidence="4" id="KW-0732">Signal</keyword>
<dbReference type="InterPro" id="IPR001846">
    <property type="entry name" value="VWF_type-D"/>
</dbReference>
<feature type="domain" description="VWFD" evidence="5">
    <location>
        <begin position="681"/>
        <end position="875"/>
    </location>
</feature>
<feature type="chain" id="PRO_5047004441" description="VWFD domain-containing protein" evidence="4">
    <location>
        <begin position="33"/>
        <end position="1278"/>
    </location>
</feature>
<keyword evidence="7" id="KW-1185">Reference proteome</keyword>
<dbReference type="InterPro" id="IPR028974">
    <property type="entry name" value="TSP_type-3_rpt"/>
</dbReference>
<accession>A0ABP4W0N1</accession>
<gene>
    <name evidence="6" type="ORF">GCM10009681_09750</name>
</gene>
<dbReference type="InterPro" id="IPR013784">
    <property type="entry name" value="Carb-bd-like_fold"/>
</dbReference>
<evidence type="ECO:0000256" key="1">
    <source>
        <dbReference type="ARBA" id="ARBA00004370"/>
    </source>
</evidence>
<evidence type="ECO:0000256" key="3">
    <source>
        <dbReference type="SAM" id="MobiDB-lite"/>
    </source>
</evidence>
<dbReference type="PROSITE" id="PS51233">
    <property type="entry name" value="VWFD"/>
    <property type="match status" value="1"/>
</dbReference>
<sequence length="1278" mass="132734">MLRPRSTLRRIGRVVAAGTVVALCLTPVVASAQSSPPQPASAPQAPTDRRPTSSAAPLKGLRISAPKSTERGSVVVTGKTFGKATVQITGGVLPVVATAVADGTFRAEVLLRPNAPHRLTATAYVGTRAVATKTVSVRQRLNRPSGTLTGRVLDVSSKAPVEGASVRYGARRATTDSAGRFTLTGLPAGGVAATVWSAGRLTGLAVGQLAGGTGDAGDVRVQKLAAPRKVGPRGASFSGPGWRVDIPAGALNRPTDVMVTPLVFTGAQDVYGAPFVDISPSGLRFARPATITVDPGVIGLPANRTEIVVVDPDVPTSTTVAARNVGGKLVVQLRDVRGAQVRARSITPFGTTADYCTPFASPADALAAVAYLGATLVPFLANTAGQTSVDYTVEYLLGGVPTTTRRTVSDQAALDAFAAAAPTLTSAGQVLDNVETAVNAAPPVLRAPTDPTTIDLRDFPSTATSLGRSVRMTDYTFPPLSDPGIIAGGVGGVAIGGTFIPDDRTFTGPLRFIPTADSNGKLVNVELEADLTLRVLDSFDFCDGNPGGSLIQQATIPLSRLEATPLAGGGFYGKPILFQADAPLDRLRRDVTDLFEDNDAGDDDGIPDRQPWAGATFPLDNCPTTPNVDQTDTDGDGAGDACDDPDDPDNPGDDLPPGGVPDDPGNPDGGDAPDSGPRDPGAGGSYGDPHLITFDGGAYSFQATGDYVLAQSTMDGFEVQSRFARLPGGLGTVSYNFGVAARVGASVIAFGDDATIRRRDPLVVTLDGQRVPMTDGLRRELPGGAVLTYGATRGAVVRWPDGTELAAGRWTGDNAFVTLAKARWGTTRGLAGNANRDPRDDLATPDGVPVKDLYNRDALYGSFAQGWRRTGTASLFRTTLPDNMRLPVDPSAIVTLADLSADTRAAAERVCRERGLKPGAGLEQCVLDVALSGDDTMADDSAVVANRLRQSVDLGPLGATVEDSAHIRLGQRVTGSITTALRADVYTIDLTAGDRVRVSTPATCTNAGTFSVTIVGPDGQPIGRTRGTGCGSLGLTGLRQTGRYTVIVFDQGGFTGSYEVQVDGDRLGLTCQATEVAANDDESGPEVNLPFTVDFKGRRFSSLWVNNNGNVTFDGPMGTYTPGSLTTTSRAVVAAWWADVDTRGADSHPVRYGTGTVDGRRAFCVDYDRVGYFDRHDDKLNSFQLYLVDRGDVAAGAFDIVFRYRQLAWETGDASGGANGLGGTSAAAGYTNGTASAGTFLELPGSRTPGALLDSSATGLTRTSTNSDEAGVHVFPIR</sequence>
<feature type="compositionally biased region" description="Low complexity" evidence="3">
    <location>
        <begin position="31"/>
        <end position="46"/>
    </location>
</feature>
<reference evidence="7" key="1">
    <citation type="journal article" date="2019" name="Int. J. Syst. Evol. Microbiol.">
        <title>The Global Catalogue of Microorganisms (GCM) 10K type strain sequencing project: providing services to taxonomists for standard genome sequencing and annotation.</title>
        <authorList>
            <consortium name="The Broad Institute Genomics Platform"/>
            <consortium name="The Broad Institute Genome Sequencing Center for Infectious Disease"/>
            <person name="Wu L."/>
            <person name="Ma J."/>
        </authorList>
    </citation>
    <scope>NUCLEOTIDE SEQUENCE [LARGE SCALE GENOMIC DNA]</scope>
    <source>
        <strain evidence="7">JCM 13249</strain>
    </source>
</reference>
<evidence type="ECO:0000313" key="6">
    <source>
        <dbReference type="EMBL" id="GAA1741048.1"/>
    </source>
</evidence>
<dbReference type="InterPro" id="IPR051495">
    <property type="entry name" value="Epithelial_Barrier/Signaling"/>
</dbReference>
<organism evidence="6 7">
    <name type="scientific">Luedemannella helvata</name>
    <dbReference type="NCBI Taxonomy" id="349315"/>
    <lineage>
        <taxon>Bacteria</taxon>
        <taxon>Bacillati</taxon>
        <taxon>Actinomycetota</taxon>
        <taxon>Actinomycetes</taxon>
        <taxon>Micromonosporales</taxon>
        <taxon>Micromonosporaceae</taxon>
        <taxon>Luedemannella</taxon>
    </lineage>
</organism>
<dbReference type="Gene3D" id="4.10.1080.10">
    <property type="entry name" value="TSP type-3 repeat"/>
    <property type="match status" value="1"/>
</dbReference>
<feature type="compositionally biased region" description="Acidic residues" evidence="3">
    <location>
        <begin position="595"/>
        <end position="605"/>
    </location>
</feature>
<dbReference type="SUPFAM" id="SSF49452">
    <property type="entry name" value="Starch-binding domain-like"/>
    <property type="match status" value="1"/>
</dbReference>
<protein>
    <recommendedName>
        <fullName evidence="5">VWFD domain-containing protein</fullName>
    </recommendedName>
</protein>
<dbReference type="Gene3D" id="2.60.120.380">
    <property type="match status" value="1"/>
</dbReference>
<dbReference type="PANTHER" id="PTHR13802:SF65">
    <property type="entry name" value="NIDOGEN"/>
    <property type="match status" value="1"/>
</dbReference>
<proteinExistence type="predicted"/>
<dbReference type="PANTHER" id="PTHR13802">
    <property type="entry name" value="MUCIN 4-RELATED"/>
    <property type="match status" value="1"/>
</dbReference>
<keyword evidence="2" id="KW-0472">Membrane</keyword>
<dbReference type="EMBL" id="BAAALS010000003">
    <property type="protein sequence ID" value="GAA1741048.1"/>
    <property type="molecule type" value="Genomic_DNA"/>
</dbReference>
<comment type="subcellular location">
    <subcellularLocation>
        <location evidence="1">Membrane</location>
    </subcellularLocation>
</comment>